<comment type="caution">
    <text evidence="2">The sequence shown here is derived from an EMBL/GenBank/DDBJ whole genome shotgun (WGS) entry which is preliminary data.</text>
</comment>
<dbReference type="InterPro" id="IPR016181">
    <property type="entry name" value="Acyl_CoA_acyltransferase"/>
</dbReference>
<keyword evidence="2" id="KW-0808">Transferase</keyword>
<reference evidence="2 3" key="1">
    <citation type="journal article" date="2015" name="Antonie Van Leeuwenhoek">
        <title>Oceanobacillus bengalensis sp. nov., a bacterium isolated from seawater of the Bay of Bengal.</title>
        <authorList>
            <person name="Yongchang O."/>
            <person name="Xiang W."/>
            <person name="Wang G."/>
        </authorList>
    </citation>
    <scope>NUCLEOTIDE SEQUENCE [LARGE SCALE GENOMIC DNA]</scope>
    <source>
        <strain evidence="2 3">MCCC 1K00260</strain>
    </source>
</reference>
<name>A0A494Z3X9_9BACI</name>
<accession>A0A494Z3X9</accession>
<evidence type="ECO:0000259" key="1">
    <source>
        <dbReference type="PROSITE" id="PS51186"/>
    </source>
</evidence>
<dbReference type="GO" id="GO:0016747">
    <property type="term" value="F:acyltransferase activity, transferring groups other than amino-acyl groups"/>
    <property type="evidence" value="ECO:0007669"/>
    <property type="project" value="InterPro"/>
</dbReference>
<gene>
    <name evidence="2" type="ORF">D8M05_05745</name>
</gene>
<dbReference type="SUPFAM" id="SSF55729">
    <property type="entry name" value="Acyl-CoA N-acyltransferases (Nat)"/>
    <property type="match status" value="1"/>
</dbReference>
<dbReference type="OrthoDB" id="9812289at2"/>
<protein>
    <submittedName>
        <fullName evidence="2">GNAT family N-acetyltransferase</fullName>
    </submittedName>
</protein>
<dbReference type="InterPro" id="IPR000182">
    <property type="entry name" value="GNAT_dom"/>
</dbReference>
<evidence type="ECO:0000313" key="2">
    <source>
        <dbReference type="EMBL" id="RKQ17166.1"/>
    </source>
</evidence>
<dbReference type="AlphaFoldDB" id="A0A494Z3X9"/>
<dbReference type="Pfam" id="PF00583">
    <property type="entry name" value="Acetyltransf_1"/>
    <property type="match status" value="1"/>
</dbReference>
<dbReference type="CDD" id="cd04301">
    <property type="entry name" value="NAT_SF"/>
    <property type="match status" value="1"/>
</dbReference>
<dbReference type="Gene3D" id="3.40.630.30">
    <property type="match status" value="1"/>
</dbReference>
<proteinExistence type="predicted"/>
<feature type="domain" description="N-acetyltransferase" evidence="1">
    <location>
        <begin position="18"/>
        <end position="158"/>
    </location>
</feature>
<dbReference type="EMBL" id="RBZO01000006">
    <property type="protein sequence ID" value="RKQ17166.1"/>
    <property type="molecule type" value="Genomic_DNA"/>
</dbReference>
<dbReference type="Proteomes" id="UP000281813">
    <property type="component" value="Unassembled WGS sequence"/>
</dbReference>
<evidence type="ECO:0000313" key="3">
    <source>
        <dbReference type="Proteomes" id="UP000281813"/>
    </source>
</evidence>
<dbReference type="PROSITE" id="PS51186">
    <property type="entry name" value="GNAT"/>
    <property type="match status" value="1"/>
</dbReference>
<keyword evidence="3" id="KW-1185">Reference proteome</keyword>
<sequence length="159" mass="18370">MLRAIEAGGFHLRFDYCIFTSIPDVDVLNGILELHKDIFGTSDDLINKMSSKPQLLIITAMEGKKVIGFKIGYEIDHSSFYSWLGGVDTYYRNQAIATMLMEKQHQYLKEKGYKIVQTKTMNKWRNMLILNIKNGFDVVDTYTDEKGLHKILLQKNLLD</sequence>
<organism evidence="2 3">
    <name type="scientific">Oceanobacillus bengalensis</name>
    <dbReference type="NCBI Taxonomy" id="1435466"/>
    <lineage>
        <taxon>Bacteria</taxon>
        <taxon>Bacillati</taxon>
        <taxon>Bacillota</taxon>
        <taxon>Bacilli</taxon>
        <taxon>Bacillales</taxon>
        <taxon>Bacillaceae</taxon>
        <taxon>Oceanobacillus</taxon>
    </lineage>
</organism>